<evidence type="ECO:0000256" key="3">
    <source>
        <dbReference type="ARBA" id="ARBA00022695"/>
    </source>
</evidence>
<dbReference type="SUPFAM" id="SSF56672">
    <property type="entry name" value="DNA/RNA polymerases"/>
    <property type="match status" value="1"/>
</dbReference>
<dbReference type="InterPro" id="IPR053134">
    <property type="entry name" value="RNA-dir_DNA_polymerase"/>
</dbReference>
<name>A0A1X7U8F8_AMPQE</name>
<sequence>MDSETNIQTIMQCTHQNAYCLTLNPHFLSNSFLSLFLGYPELTQPWKGNIPVKHNVIYHIQTSGPLVSIGTRRLPPERLTFARSEFSHMMKLGIICPSSQWSSALHMVPKKTSVLVRAYHQIPVAPKDVHKTAVTMPFGLIEFTRMPFGLKNAAQTFQHFIDLVLHCLEFTYVCIDDMFVASSDEVKHKNHLIEILDRFKEY</sequence>
<keyword evidence="5" id="KW-0255">Endonuclease</keyword>
<keyword evidence="1" id="KW-0645">Protease</keyword>
<feature type="domain" description="Reverse transcriptase" evidence="8">
    <location>
        <begin position="116"/>
        <end position="202"/>
    </location>
</feature>
<evidence type="ECO:0000313" key="9">
    <source>
        <dbReference type="EnsemblMetazoa" id="Aqu2.1.24055_001"/>
    </source>
</evidence>
<reference evidence="9" key="1">
    <citation type="submission" date="2017-05" db="UniProtKB">
        <authorList>
            <consortium name="EnsemblMetazoa"/>
        </authorList>
    </citation>
    <scope>IDENTIFICATION</scope>
</reference>
<keyword evidence="6" id="KW-0378">Hydrolase</keyword>
<dbReference type="InterPro" id="IPR043128">
    <property type="entry name" value="Rev_trsase/Diguanyl_cyclase"/>
</dbReference>
<evidence type="ECO:0000256" key="7">
    <source>
        <dbReference type="ARBA" id="ARBA00022918"/>
    </source>
</evidence>
<dbReference type="Gene3D" id="3.30.70.270">
    <property type="match status" value="1"/>
</dbReference>
<dbReference type="GO" id="GO:0004519">
    <property type="term" value="F:endonuclease activity"/>
    <property type="evidence" value="ECO:0007669"/>
    <property type="project" value="UniProtKB-KW"/>
</dbReference>
<evidence type="ECO:0000256" key="4">
    <source>
        <dbReference type="ARBA" id="ARBA00022722"/>
    </source>
</evidence>
<dbReference type="AlphaFoldDB" id="A0A1X7U8F8"/>
<dbReference type="InterPro" id="IPR000477">
    <property type="entry name" value="RT_dom"/>
</dbReference>
<evidence type="ECO:0000259" key="8">
    <source>
        <dbReference type="Pfam" id="PF00078"/>
    </source>
</evidence>
<keyword evidence="2" id="KW-0808">Transferase</keyword>
<dbReference type="InParanoid" id="A0A1X7U8F8"/>
<dbReference type="InterPro" id="IPR043502">
    <property type="entry name" value="DNA/RNA_pol_sf"/>
</dbReference>
<protein>
    <recommendedName>
        <fullName evidence="8">Reverse transcriptase domain-containing protein</fullName>
    </recommendedName>
</protein>
<dbReference type="PANTHER" id="PTHR24559:SF444">
    <property type="entry name" value="REVERSE TRANSCRIPTASE DOMAIN-CONTAINING PROTEIN"/>
    <property type="match status" value="1"/>
</dbReference>
<dbReference type="Pfam" id="PF00078">
    <property type="entry name" value="RVT_1"/>
    <property type="match status" value="1"/>
</dbReference>
<dbReference type="GO" id="GO:0003964">
    <property type="term" value="F:RNA-directed DNA polymerase activity"/>
    <property type="evidence" value="ECO:0007669"/>
    <property type="project" value="UniProtKB-KW"/>
</dbReference>
<dbReference type="Gene3D" id="3.10.10.10">
    <property type="entry name" value="HIV Type 1 Reverse Transcriptase, subunit A, domain 1"/>
    <property type="match status" value="1"/>
</dbReference>
<dbReference type="FunFam" id="3.10.10.10:FF:000007">
    <property type="entry name" value="Retrovirus-related Pol polyprotein from transposon 17.6-like Protein"/>
    <property type="match status" value="1"/>
</dbReference>
<dbReference type="PANTHER" id="PTHR24559">
    <property type="entry name" value="TRANSPOSON TY3-I GAG-POL POLYPROTEIN"/>
    <property type="match status" value="1"/>
</dbReference>
<accession>A0A1X7U8F8</accession>
<organism evidence="9">
    <name type="scientific">Amphimedon queenslandica</name>
    <name type="common">Sponge</name>
    <dbReference type="NCBI Taxonomy" id="400682"/>
    <lineage>
        <taxon>Eukaryota</taxon>
        <taxon>Metazoa</taxon>
        <taxon>Porifera</taxon>
        <taxon>Demospongiae</taxon>
        <taxon>Heteroscleromorpha</taxon>
        <taxon>Haplosclerida</taxon>
        <taxon>Niphatidae</taxon>
        <taxon>Amphimedon</taxon>
    </lineage>
</organism>
<evidence type="ECO:0000256" key="1">
    <source>
        <dbReference type="ARBA" id="ARBA00022670"/>
    </source>
</evidence>
<dbReference type="CDD" id="cd01647">
    <property type="entry name" value="RT_LTR"/>
    <property type="match status" value="1"/>
</dbReference>
<dbReference type="eggNOG" id="KOG0017">
    <property type="taxonomic scope" value="Eukaryota"/>
</dbReference>
<proteinExistence type="predicted"/>
<dbReference type="GO" id="GO:0006508">
    <property type="term" value="P:proteolysis"/>
    <property type="evidence" value="ECO:0007669"/>
    <property type="project" value="UniProtKB-KW"/>
</dbReference>
<evidence type="ECO:0000256" key="2">
    <source>
        <dbReference type="ARBA" id="ARBA00022679"/>
    </source>
</evidence>
<evidence type="ECO:0000256" key="6">
    <source>
        <dbReference type="ARBA" id="ARBA00022801"/>
    </source>
</evidence>
<dbReference type="EnsemblMetazoa" id="Aqu2.1.24055_001">
    <property type="protein sequence ID" value="Aqu2.1.24055_001"/>
    <property type="gene ID" value="Aqu2.1.24055"/>
</dbReference>
<keyword evidence="4" id="KW-0540">Nuclease</keyword>
<keyword evidence="3" id="KW-0548">Nucleotidyltransferase</keyword>
<keyword evidence="7" id="KW-0695">RNA-directed DNA polymerase</keyword>
<dbReference type="GO" id="GO:0008233">
    <property type="term" value="F:peptidase activity"/>
    <property type="evidence" value="ECO:0007669"/>
    <property type="project" value="UniProtKB-KW"/>
</dbReference>
<evidence type="ECO:0000256" key="5">
    <source>
        <dbReference type="ARBA" id="ARBA00022759"/>
    </source>
</evidence>